<sequence>MKKSRFTEEQIVFALKQADPVTSVPEACRKQGIYDPTFYT</sequence>
<dbReference type="EMBL" id="UGNC01000003">
    <property type="protein sequence ID" value="STW38797.1"/>
    <property type="molecule type" value="Genomic_DNA"/>
</dbReference>
<protein>
    <submittedName>
        <fullName evidence="1">Transposase IS3/IS911 family protein</fullName>
    </submittedName>
</protein>
<gene>
    <name evidence="1" type="ORF">NCTC9617_00315</name>
</gene>
<dbReference type="GO" id="GO:0004803">
    <property type="term" value="F:transposase activity"/>
    <property type="evidence" value="ECO:0007669"/>
    <property type="project" value="InterPro"/>
</dbReference>
<dbReference type="AlphaFoldDB" id="A0A378F340"/>
<reference evidence="1 2" key="1">
    <citation type="submission" date="2018-06" db="EMBL/GenBank/DDBJ databases">
        <authorList>
            <consortium name="Pathogen Informatics"/>
            <person name="Doyle S."/>
        </authorList>
    </citation>
    <scope>NUCLEOTIDE SEQUENCE [LARGE SCALE GENOMIC DNA]</scope>
    <source>
        <strain evidence="1 2">NCTC9617</strain>
    </source>
</reference>
<dbReference type="GO" id="GO:0003677">
    <property type="term" value="F:DNA binding"/>
    <property type="evidence" value="ECO:0007669"/>
    <property type="project" value="InterPro"/>
</dbReference>
<organism evidence="1 2">
    <name type="scientific">Klebsiella pneumoniae</name>
    <dbReference type="NCBI Taxonomy" id="573"/>
    <lineage>
        <taxon>Bacteria</taxon>
        <taxon>Pseudomonadati</taxon>
        <taxon>Pseudomonadota</taxon>
        <taxon>Gammaproteobacteria</taxon>
        <taxon>Enterobacterales</taxon>
        <taxon>Enterobacteriaceae</taxon>
        <taxon>Klebsiella/Raoultella group</taxon>
        <taxon>Klebsiella</taxon>
        <taxon>Klebsiella pneumoniae complex</taxon>
    </lineage>
</organism>
<dbReference type="Proteomes" id="UP000255167">
    <property type="component" value="Unassembled WGS sequence"/>
</dbReference>
<dbReference type="InterPro" id="IPR002514">
    <property type="entry name" value="Transposase_8"/>
</dbReference>
<name>A0A378F340_KLEPN</name>
<dbReference type="GO" id="GO:0006313">
    <property type="term" value="P:DNA transposition"/>
    <property type="evidence" value="ECO:0007669"/>
    <property type="project" value="InterPro"/>
</dbReference>
<proteinExistence type="predicted"/>
<accession>A0A378F340</accession>
<evidence type="ECO:0000313" key="1">
    <source>
        <dbReference type="EMBL" id="STW38797.1"/>
    </source>
</evidence>
<dbReference type="Pfam" id="PF01527">
    <property type="entry name" value="HTH_Tnp_1"/>
    <property type="match status" value="1"/>
</dbReference>
<evidence type="ECO:0000313" key="2">
    <source>
        <dbReference type="Proteomes" id="UP000255167"/>
    </source>
</evidence>